<evidence type="ECO:0008006" key="3">
    <source>
        <dbReference type="Google" id="ProtNLM"/>
    </source>
</evidence>
<dbReference type="AlphaFoldDB" id="A0A4R5KA32"/>
<gene>
    <name evidence="1" type="ORF">E1809_18865</name>
</gene>
<keyword evidence="2" id="KW-1185">Reference proteome</keyword>
<proteinExistence type="predicted"/>
<reference evidence="1 2" key="1">
    <citation type="submission" date="2019-03" db="EMBL/GenBank/DDBJ databases">
        <title>Whole genome sequence of Arthrobacter sp JH1-1.</title>
        <authorList>
            <person name="Trinh H.N."/>
        </authorList>
    </citation>
    <scope>NUCLEOTIDE SEQUENCE [LARGE SCALE GENOMIC DNA]</scope>
    <source>
        <strain evidence="1 2">JH1-1</strain>
    </source>
</reference>
<comment type="caution">
    <text evidence="1">The sequence shown here is derived from an EMBL/GenBank/DDBJ whole genome shotgun (WGS) entry which is preliminary data.</text>
</comment>
<protein>
    <recommendedName>
        <fullName evidence="3">Head-to-tail stopper</fullName>
    </recommendedName>
</protein>
<name>A0A4R5KA32_9MICC</name>
<dbReference type="RefSeq" id="WP_133205786.1">
    <property type="nucleotide sequence ID" value="NZ_SMRU01000025.1"/>
</dbReference>
<organism evidence="1 2">
    <name type="scientific">Arthrobacter terricola</name>
    <dbReference type="NCBI Taxonomy" id="2547396"/>
    <lineage>
        <taxon>Bacteria</taxon>
        <taxon>Bacillati</taxon>
        <taxon>Actinomycetota</taxon>
        <taxon>Actinomycetes</taxon>
        <taxon>Micrococcales</taxon>
        <taxon>Micrococcaceae</taxon>
        <taxon>Arthrobacter</taxon>
    </lineage>
</organism>
<dbReference type="OrthoDB" id="3268237at2"/>
<sequence>MGIVGMFPKAWRTDVVVLRGGGRDAKGNPLPTSEIPVTDCLVGPRATAEPLDRSDVVDSTAALYRDNGFTFLSTDRVRVPEGTRMAGEWSIDGLPGEWPYGVEVGLRRA</sequence>
<dbReference type="Proteomes" id="UP000295511">
    <property type="component" value="Unassembled WGS sequence"/>
</dbReference>
<dbReference type="EMBL" id="SMRU01000025">
    <property type="protein sequence ID" value="TDF92043.1"/>
    <property type="molecule type" value="Genomic_DNA"/>
</dbReference>
<accession>A0A4R5KA32</accession>
<evidence type="ECO:0000313" key="2">
    <source>
        <dbReference type="Proteomes" id="UP000295511"/>
    </source>
</evidence>
<evidence type="ECO:0000313" key="1">
    <source>
        <dbReference type="EMBL" id="TDF92043.1"/>
    </source>
</evidence>